<evidence type="ECO:0000313" key="1">
    <source>
        <dbReference type="EMBL" id="MVA98848.1"/>
    </source>
</evidence>
<accession>A0A844QLC2</accession>
<dbReference type="AlphaFoldDB" id="A0A844QLC2"/>
<keyword evidence="2" id="KW-1185">Reference proteome</keyword>
<protein>
    <submittedName>
        <fullName evidence="1">Uncharacterized protein</fullName>
    </submittedName>
</protein>
<evidence type="ECO:0000313" key="2">
    <source>
        <dbReference type="Proteomes" id="UP000463224"/>
    </source>
</evidence>
<dbReference type="Proteomes" id="UP000463224">
    <property type="component" value="Unassembled WGS sequence"/>
</dbReference>
<dbReference type="EMBL" id="WPHG01000004">
    <property type="protein sequence ID" value="MVA98848.1"/>
    <property type="molecule type" value="Genomic_DNA"/>
</dbReference>
<reference evidence="1 2" key="1">
    <citation type="submission" date="2019-12" db="EMBL/GenBank/DDBJ databases">
        <title>Nitratireductor arenosus sp. nov., Isolated from sea sand, Jeju island, South Korea.</title>
        <authorList>
            <person name="Kim W."/>
        </authorList>
    </citation>
    <scope>NUCLEOTIDE SEQUENCE [LARGE SCALE GENOMIC DNA]</scope>
    <source>
        <strain evidence="1 2">CAU 1489</strain>
    </source>
</reference>
<comment type="caution">
    <text evidence="1">The sequence shown here is derived from an EMBL/GenBank/DDBJ whole genome shotgun (WGS) entry which is preliminary data.</text>
</comment>
<sequence length="173" mass="17230">MALTADILLRLTASQTGGNDFGGPNFNPKMEKALALTDGTTANKADIAFFDERTVATGADDDIDLAGVLSDAFGSTITMAEVVAIFIINAPKAGTPANTTDLTIGGSSAPFLGFLSGTTPTVGPIKPGGFFVIGAGDAAGIGTVTATTADILRVTNSSGAAATYQIGIIARSA</sequence>
<name>A0A844QLC2_9HYPH</name>
<organism evidence="1 2">
    <name type="scientific">Nitratireductor arenosus</name>
    <dbReference type="NCBI Taxonomy" id="2682096"/>
    <lineage>
        <taxon>Bacteria</taxon>
        <taxon>Pseudomonadati</taxon>
        <taxon>Pseudomonadota</taxon>
        <taxon>Alphaproteobacteria</taxon>
        <taxon>Hyphomicrobiales</taxon>
        <taxon>Phyllobacteriaceae</taxon>
        <taxon>Nitratireductor</taxon>
    </lineage>
</organism>
<dbReference type="RefSeq" id="WP_156713828.1">
    <property type="nucleotide sequence ID" value="NZ_WPHG01000004.1"/>
</dbReference>
<gene>
    <name evidence="1" type="ORF">GN330_16495</name>
</gene>
<proteinExistence type="predicted"/>